<dbReference type="EMBL" id="NPCC01000038">
    <property type="protein sequence ID" value="PAE87227.1"/>
    <property type="molecule type" value="Genomic_DNA"/>
</dbReference>
<name>A0A268NUP1_SHOCL</name>
<protein>
    <submittedName>
        <fullName evidence="1">Uncharacterized protein</fullName>
    </submittedName>
</protein>
<sequence>MIFQQVGGVPQSIRIDNLSAAVVQTRSSKQETIYTDAFLLPRYSIQEIDQQLYELLNDESDLEEAHPYGVDWSKYDQLNRPWKQEEVT</sequence>
<dbReference type="Proteomes" id="UP000216207">
    <property type="component" value="Unassembled WGS sequence"/>
</dbReference>
<dbReference type="AlphaFoldDB" id="A0A268NUP1"/>
<accession>A0A268NUP1</accession>
<evidence type="ECO:0000313" key="1">
    <source>
        <dbReference type="EMBL" id="PAE87227.1"/>
    </source>
</evidence>
<organism evidence="1 2">
    <name type="scientific">Shouchella clausii</name>
    <name type="common">Alkalihalobacillus clausii</name>
    <dbReference type="NCBI Taxonomy" id="79880"/>
    <lineage>
        <taxon>Bacteria</taxon>
        <taxon>Bacillati</taxon>
        <taxon>Bacillota</taxon>
        <taxon>Bacilli</taxon>
        <taxon>Bacillales</taxon>
        <taxon>Bacillaceae</taxon>
        <taxon>Shouchella</taxon>
    </lineage>
</organism>
<gene>
    <name evidence="1" type="ORF">CHH72_19700</name>
</gene>
<proteinExistence type="predicted"/>
<comment type="caution">
    <text evidence="1">The sequence shown here is derived from an EMBL/GenBank/DDBJ whole genome shotgun (WGS) entry which is preliminary data.</text>
</comment>
<evidence type="ECO:0000313" key="2">
    <source>
        <dbReference type="Proteomes" id="UP000216207"/>
    </source>
</evidence>
<reference evidence="1 2" key="1">
    <citation type="submission" date="2017-07" db="EMBL/GenBank/DDBJ databases">
        <title>Isolation and whole genome analysis of endospore-forming bacteria from heroin.</title>
        <authorList>
            <person name="Kalinowski J."/>
            <person name="Ahrens B."/>
            <person name="Al-Dilaimi A."/>
            <person name="Winkler A."/>
            <person name="Wibberg D."/>
            <person name="Schleenbecker U."/>
            <person name="Ruckert C."/>
            <person name="Wolfel R."/>
            <person name="Grass G."/>
        </authorList>
    </citation>
    <scope>NUCLEOTIDE SEQUENCE [LARGE SCALE GENOMIC DNA]</scope>
    <source>
        <strain evidence="1 2">7539</strain>
    </source>
</reference>
<dbReference type="RefSeq" id="WP_095327288.1">
    <property type="nucleotide sequence ID" value="NZ_NPCC01000038.1"/>
</dbReference>